<keyword evidence="6 9" id="KW-1133">Transmembrane helix</keyword>
<evidence type="ECO:0000256" key="1">
    <source>
        <dbReference type="ARBA" id="ARBA00004651"/>
    </source>
</evidence>
<dbReference type="GO" id="GO:0005886">
    <property type="term" value="C:plasma membrane"/>
    <property type="evidence" value="ECO:0007669"/>
    <property type="project" value="UniProtKB-SubCell"/>
</dbReference>
<evidence type="ECO:0000256" key="4">
    <source>
        <dbReference type="ARBA" id="ARBA00022692"/>
    </source>
</evidence>
<gene>
    <name evidence="11" type="ORF">ENU74_04295</name>
</gene>
<dbReference type="AlphaFoldDB" id="A0A7V4E375"/>
<comment type="subcellular location">
    <subcellularLocation>
        <location evidence="1">Cell membrane</location>
        <topology evidence="1">Multi-pass membrane protein</topology>
    </subcellularLocation>
    <subcellularLocation>
        <location evidence="8">Membrane</location>
        <topology evidence="8">Multi-pass membrane protein</topology>
    </subcellularLocation>
</comment>
<evidence type="ECO:0000256" key="8">
    <source>
        <dbReference type="RuleBase" id="RU004057"/>
    </source>
</evidence>
<feature type="domain" description="MotA/TolQ/ExbB proton channel" evidence="10">
    <location>
        <begin position="72"/>
        <end position="192"/>
    </location>
</feature>
<evidence type="ECO:0000313" key="11">
    <source>
        <dbReference type="EMBL" id="HGK63794.1"/>
    </source>
</evidence>
<protein>
    <submittedName>
        <fullName evidence="11">MotA/TolQ/ExbB proton channel family protein</fullName>
    </submittedName>
</protein>
<keyword evidence="5 8" id="KW-0653">Protein transport</keyword>
<evidence type="ECO:0000256" key="9">
    <source>
        <dbReference type="SAM" id="Phobius"/>
    </source>
</evidence>
<evidence type="ECO:0000256" key="6">
    <source>
        <dbReference type="ARBA" id="ARBA00022989"/>
    </source>
</evidence>
<keyword evidence="4 9" id="KW-0812">Transmembrane</keyword>
<accession>A0A7V4E375</accession>
<dbReference type="Pfam" id="PF01618">
    <property type="entry name" value="MotA_ExbB"/>
    <property type="match status" value="1"/>
</dbReference>
<keyword evidence="2 8" id="KW-0813">Transport</keyword>
<name>A0A7V4E375_UNCW3</name>
<evidence type="ECO:0000256" key="7">
    <source>
        <dbReference type="ARBA" id="ARBA00023136"/>
    </source>
</evidence>
<keyword evidence="7 9" id="KW-0472">Membrane</keyword>
<proteinExistence type="inferred from homology"/>
<dbReference type="EMBL" id="DTDR01000111">
    <property type="protein sequence ID" value="HGK63794.1"/>
    <property type="molecule type" value="Genomic_DNA"/>
</dbReference>
<dbReference type="InterPro" id="IPR002898">
    <property type="entry name" value="MotA_ExbB_proton_chnl"/>
</dbReference>
<comment type="caution">
    <text evidence="11">The sequence shown here is derived from an EMBL/GenBank/DDBJ whole genome shotgun (WGS) entry which is preliminary data.</text>
</comment>
<keyword evidence="3" id="KW-1003">Cell membrane</keyword>
<evidence type="ECO:0000256" key="3">
    <source>
        <dbReference type="ARBA" id="ARBA00022475"/>
    </source>
</evidence>
<evidence type="ECO:0000256" key="2">
    <source>
        <dbReference type="ARBA" id="ARBA00022448"/>
    </source>
</evidence>
<comment type="similarity">
    <text evidence="8">Belongs to the exbB/tolQ family.</text>
</comment>
<evidence type="ECO:0000259" key="10">
    <source>
        <dbReference type="Pfam" id="PF01618"/>
    </source>
</evidence>
<reference evidence="11" key="1">
    <citation type="journal article" date="2020" name="mSystems">
        <title>Genome- and Community-Level Interaction Insights into Carbon Utilization and Element Cycling Functions of Hydrothermarchaeota in Hydrothermal Sediment.</title>
        <authorList>
            <person name="Zhou Z."/>
            <person name="Liu Y."/>
            <person name="Xu W."/>
            <person name="Pan J."/>
            <person name="Luo Z.H."/>
            <person name="Li M."/>
        </authorList>
    </citation>
    <scope>NUCLEOTIDE SEQUENCE [LARGE SCALE GENOMIC DNA]</scope>
    <source>
        <strain evidence="11">SpSt-697</strain>
    </source>
</reference>
<dbReference type="PANTHER" id="PTHR30625:SF15">
    <property type="entry name" value="BIOPOLYMER TRANSPORT PROTEIN EXBB"/>
    <property type="match status" value="1"/>
</dbReference>
<dbReference type="InterPro" id="IPR050790">
    <property type="entry name" value="ExbB/TolQ_transport"/>
</dbReference>
<dbReference type="PANTHER" id="PTHR30625">
    <property type="entry name" value="PROTEIN TOLQ"/>
    <property type="match status" value="1"/>
</dbReference>
<evidence type="ECO:0000256" key="5">
    <source>
        <dbReference type="ARBA" id="ARBA00022927"/>
    </source>
</evidence>
<feature type="transmembrane region" description="Helical" evidence="9">
    <location>
        <begin position="155"/>
        <end position="177"/>
    </location>
</feature>
<dbReference type="GO" id="GO:0017038">
    <property type="term" value="P:protein import"/>
    <property type="evidence" value="ECO:0007669"/>
    <property type="project" value="TreeGrafter"/>
</dbReference>
<feature type="transmembrane region" description="Helical" evidence="9">
    <location>
        <begin position="111"/>
        <end position="135"/>
    </location>
</feature>
<sequence length="221" mass="24654">MILGQSLVQIFKSSFVMILLLFLSIIALALIIERLIYFYRNRFRGSESLQKLSNYFKNGDFQLAKEYALSLKNPLGRIFHLGLENSHLSPPEIKELLIGQILEEKVKYENYLSGIGTIANGATLLGLLGTVIGLIKAFHNIALTGSGGPVVVSKGIAEALLTTAFGLLIGIPALFFYNYFSKKANDLAEELESLSQKFLVLLTTNKEKSKEKQEIEAFWKF</sequence>
<feature type="transmembrane region" description="Helical" evidence="9">
    <location>
        <begin position="15"/>
        <end position="37"/>
    </location>
</feature>
<organism evidence="11">
    <name type="scientific">candidate division WOR-3 bacterium</name>
    <dbReference type="NCBI Taxonomy" id="2052148"/>
    <lineage>
        <taxon>Bacteria</taxon>
        <taxon>Bacteria division WOR-3</taxon>
    </lineage>
</organism>